<proteinExistence type="predicted"/>
<dbReference type="GeneID" id="12354424"/>
<name>H9M818_PHLSQ</name>
<accession>H9M818</accession>
<protein>
    <submittedName>
        <fullName evidence="1">Uncharacterized protein</fullName>
    </submittedName>
</protein>
<dbReference type="AlphaFoldDB" id="H9M818"/>
<dbReference type="RefSeq" id="YP_006234246.1">
    <property type="nucleotide sequence ID" value="NC_017755.1"/>
</dbReference>
<keyword evidence="1" id="KW-0496">Mitochondrion</keyword>
<sequence>MNRRGTSAFQLPRRVKLSSFRRRPRFFFHHAPARFTNAAGVGGGLMLRKRPSREEWLKATASVSRNYSKSSKLGTASAWRIKSVFRPFCSNSFLLESTTEKTSTCGTI</sequence>
<reference evidence="1" key="1">
    <citation type="journal article" date="2012" name="PLoS ONE">
        <title>The Mitochondrial Genome of the Lycophyte Huperzia squarrosa: The Most Archaic Form in Vascular Plants.</title>
        <authorList>
            <person name="Liu Y."/>
            <person name="Wang B."/>
            <person name="Cui P."/>
            <person name="Li L."/>
            <person name="Xue J.Y."/>
            <person name="Yu J."/>
            <person name="Qiu Y.L."/>
        </authorList>
    </citation>
    <scope>NUCLEOTIDE SEQUENCE</scope>
</reference>
<dbReference type="EMBL" id="JQ002659">
    <property type="protein sequence ID" value="AEV55725.1"/>
    <property type="molecule type" value="Genomic_DNA"/>
</dbReference>
<organism evidence="1">
    <name type="scientific">Phlegmariurus squarrosus</name>
    <name type="common">Rock tassel fern</name>
    <name type="synonym">Lycopodium squarrosum</name>
    <dbReference type="NCBI Taxonomy" id="73615"/>
    <lineage>
        <taxon>Eukaryota</taxon>
        <taxon>Viridiplantae</taxon>
        <taxon>Streptophyta</taxon>
        <taxon>Embryophyta</taxon>
        <taxon>Tracheophyta</taxon>
        <taxon>Lycopodiopsida</taxon>
        <taxon>Lycopodiales</taxon>
        <taxon>Lycopodiaceae</taxon>
        <taxon>Huperzioideae</taxon>
        <taxon>Phlegmariurus</taxon>
    </lineage>
</organism>
<geneLocation type="mitochondrion" evidence="1"/>
<evidence type="ECO:0000313" key="1">
    <source>
        <dbReference type="EMBL" id="AEV55725.1"/>
    </source>
</evidence>
<gene>
    <name evidence="1" type="primary">ORF108_1</name>
    <name evidence="1" type="ORF">HusqMp03</name>
</gene>